<comment type="caution">
    <text evidence="2">The sequence shown here is derived from an EMBL/GenBank/DDBJ whole genome shotgun (WGS) entry which is preliminary data.</text>
</comment>
<dbReference type="CDD" id="cd09917">
    <property type="entry name" value="F-box_SF"/>
    <property type="match status" value="1"/>
</dbReference>
<keyword evidence="3" id="KW-1185">Reference proteome</keyword>
<feature type="domain" description="F-box" evidence="1">
    <location>
        <begin position="2"/>
        <end position="46"/>
    </location>
</feature>
<dbReference type="InterPro" id="IPR001810">
    <property type="entry name" value="F-box_dom"/>
</dbReference>
<dbReference type="SUPFAM" id="SSF52047">
    <property type="entry name" value="RNI-like"/>
    <property type="match status" value="1"/>
</dbReference>
<accession>A0A9N9F5T1</accession>
<dbReference type="InterPro" id="IPR032675">
    <property type="entry name" value="LRR_dom_sf"/>
</dbReference>
<reference evidence="2" key="1">
    <citation type="submission" date="2021-06" db="EMBL/GenBank/DDBJ databases">
        <authorList>
            <person name="Kallberg Y."/>
            <person name="Tangrot J."/>
            <person name="Rosling A."/>
        </authorList>
    </citation>
    <scope>NUCLEOTIDE SEQUENCE</scope>
    <source>
        <strain evidence="2">AZ414A</strain>
    </source>
</reference>
<dbReference type="Gene3D" id="3.80.10.10">
    <property type="entry name" value="Ribonuclease Inhibitor"/>
    <property type="match status" value="1"/>
</dbReference>
<proteinExistence type="predicted"/>
<name>A0A9N9F5T1_9GLOM</name>
<dbReference type="InterPro" id="IPR036047">
    <property type="entry name" value="F-box-like_dom_sf"/>
</dbReference>
<dbReference type="AlphaFoldDB" id="A0A9N9F5T1"/>
<gene>
    <name evidence="2" type="ORF">DEBURN_LOCUS5213</name>
</gene>
<sequence>MQLPEDCIEEILEYLEDDIITLHSCSLVSRTLCKIAIPILWRQPFRYKRHNPSSALIETYWNFLKKEYVTSEDKMILSDFGIEISQQQLKQKKEEIFNYPSFIKRLNSRDLYDFSLIWFISSKTLVKPLTPEPMITIARCLFNTFIARGAKFEYLFWETELIVFGCFVKYGHEQTFNNAAIACHEIDTLIIGIRMNENYSGKEEKLESLNKLINAQNKLREFIFAEYPGCTWDTLTRLREVDISLDSQIDTLTSIEFNNVDFSFWKPLEFVIRLINLENLIFKNCRNLEIVLEPFKFSSFKKLKKLVMIGYEGSNNIPLELLNNLIGQTSETLNHLSIVMNSELTRVVTSAIQKYHPELIELFIKLDQSHFFILHKTRPFYNLIKLKKLVISSLGNLKVMTDELLPQLGRSLPPNLLHLEIQAPWKFSIKSLKKFLDNNQAPIKIFDIRHCKDLQDEHIILILNRLKNTLEKLIISDECMNPQFYGRVDSLRYRWE</sequence>
<protein>
    <submittedName>
        <fullName evidence="2">9397_t:CDS:1</fullName>
    </submittedName>
</protein>
<evidence type="ECO:0000259" key="1">
    <source>
        <dbReference type="Pfam" id="PF12937"/>
    </source>
</evidence>
<dbReference type="OrthoDB" id="2338937at2759"/>
<evidence type="ECO:0000313" key="3">
    <source>
        <dbReference type="Proteomes" id="UP000789706"/>
    </source>
</evidence>
<organism evidence="2 3">
    <name type="scientific">Diversispora eburnea</name>
    <dbReference type="NCBI Taxonomy" id="1213867"/>
    <lineage>
        <taxon>Eukaryota</taxon>
        <taxon>Fungi</taxon>
        <taxon>Fungi incertae sedis</taxon>
        <taxon>Mucoromycota</taxon>
        <taxon>Glomeromycotina</taxon>
        <taxon>Glomeromycetes</taxon>
        <taxon>Diversisporales</taxon>
        <taxon>Diversisporaceae</taxon>
        <taxon>Diversispora</taxon>
    </lineage>
</organism>
<evidence type="ECO:0000313" key="2">
    <source>
        <dbReference type="EMBL" id="CAG8511765.1"/>
    </source>
</evidence>
<dbReference type="Pfam" id="PF12937">
    <property type="entry name" value="F-box-like"/>
    <property type="match status" value="1"/>
</dbReference>
<dbReference type="EMBL" id="CAJVPK010000449">
    <property type="protein sequence ID" value="CAG8511765.1"/>
    <property type="molecule type" value="Genomic_DNA"/>
</dbReference>
<dbReference type="Proteomes" id="UP000789706">
    <property type="component" value="Unassembled WGS sequence"/>
</dbReference>
<dbReference type="SUPFAM" id="SSF81383">
    <property type="entry name" value="F-box domain"/>
    <property type="match status" value="1"/>
</dbReference>